<organism evidence="1 2">
    <name type="scientific">Turicibacter faecis</name>
    <dbReference type="NCBI Taxonomy" id="2963365"/>
    <lineage>
        <taxon>Bacteria</taxon>
        <taxon>Bacillati</taxon>
        <taxon>Bacillota</taxon>
        <taxon>Erysipelotrichia</taxon>
        <taxon>Erysipelotrichales</taxon>
        <taxon>Turicibacteraceae</taxon>
        <taxon>Turicibacter</taxon>
    </lineage>
</organism>
<accession>A0ABN6ZAY6</accession>
<protein>
    <submittedName>
        <fullName evidence="1">Uncharacterized protein</fullName>
    </submittedName>
</protein>
<keyword evidence="2" id="KW-1185">Reference proteome</keyword>
<evidence type="ECO:0000313" key="1">
    <source>
        <dbReference type="EMBL" id="BEH90229.1"/>
    </source>
</evidence>
<dbReference type="Proteomes" id="UP001432099">
    <property type="component" value="Chromosome"/>
</dbReference>
<gene>
    <name evidence="1" type="ORF">T23_03310</name>
</gene>
<evidence type="ECO:0000313" key="2">
    <source>
        <dbReference type="Proteomes" id="UP001432099"/>
    </source>
</evidence>
<sequence>MIGKNRKKTVIKTYRIRINWLRREYIFYCTISEMNNSASLTSANTIFIWDDE</sequence>
<proteinExistence type="predicted"/>
<name>A0ABN6ZAY6_9FIRM</name>
<reference evidence="1" key="1">
    <citation type="journal article" date="2024" name="Int. J. Syst. Evol. Microbiol.">
        <title>Turicibacter faecis sp. nov., isolated from faeces of heart failure mouse model.</title>
        <authorList>
            <person name="Imamura Y."/>
            <person name="Motooka D."/>
            <person name="Nakajima Y."/>
            <person name="Ito S."/>
            <person name="Kitakaze M."/>
            <person name="Iida T."/>
            <person name="Nakamura S."/>
        </authorList>
    </citation>
    <scope>NUCLEOTIDE SEQUENCE</scope>
    <source>
        <strain evidence="1">TC023</strain>
    </source>
</reference>
<dbReference type="EMBL" id="AP028127">
    <property type="protein sequence ID" value="BEH90229.1"/>
    <property type="molecule type" value="Genomic_DNA"/>
</dbReference>